<dbReference type="STRING" id="280332.CQ12_17860"/>
<dbReference type="InterPro" id="IPR009288">
    <property type="entry name" value="AIG2-like_dom"/>
</dbReference>
<name>A0A0R3M941_9BRAD</name>
<protein>
    <recommendedName>
        <fullName evidence="1">Gamma-glutamylcyclotransferase AIG2-like domain-containing protein</fullName>
    </recommendedName>
</protein>
<dbReference type="EMBL" id="LLXZ01000022">
    <property type="protein sequence ID" value="KRR13750.1"/>
    <property type="molecule type" value="Genomic_DNA"/>
</dbReference>
<sequence length="137" mass="14993">MDARSINVFFYGLFMDAEALRANGFRPIEPRQACVAGMTLQIGQRATLVPDPARCVHGYVIGLSHKDVDRLYSEPSVAAYRPEAVMAQLRDRSCVPALCFNLPPSDEPVVANPEYAEKLRAVAGRLGLPADYAASIR</sequence>
<proteinExistence type="predicted"/>
<accession>A0A0R3M941</accession>
<dbReference type="RefSeq" id="WP_057834120.1">
    <property type="nucleotide sequence ID" value="NZ_LLXZ01000022.1"/>
</dbReference>
<evidence type="ECO:0000313" key="3">
    <source>
        <dbReference type="Proteomes" id="UP000050863"/>
    </source>
</evidence>
<dbReference type="Gene3D" id="3.10.490.10">
    <property type="entry name" value="Gamma-glutamyl cyclotransferase-like"/>
    <property type="match status" value="1"/>
</dbReference>
<dbReference type="Proteomes" id="UP000050863">
    <property type="component" value="Unassembled WGS sequence"/>
</dbReference>
<feature type="domain" description="Gamma-glutamylcyclotransferase AIG2-like" evidence="1">
    <location>
        <begin position="8"/>
        <end position="104"/>
    </location>
</feature>
<organism evidence="2 3">
    <name type="scientific">Bradyrhizobium jicamae</name>
    <dbReference type="NCBI Taxonomy" id="280332"/>
    <lineage>
        <taxon>Bacteria</taxon>
        <taxon>Pseudomonadati</taxon>
        <taxon>Pseudomonadota</taxon>
        <taxon>Alphaproteobacteria</taxon>
        <taxon>Hyphomicrobiales</taxon>
        <taxon>Nitrobacteraceae</taxon>
        <taxon>Bradyrhizobium</taxon>
    </lineage>
</organism>
<evidence type="ECO:0000313" key="2">
    <source>
        <dbReference type="EMBL" id="KRR13750.1"/>
    </source>
</evidence>
<dbReference type="InterPro" id="IPR013024">
    <property type="entry name" value="GGCT-like"/>
</dbReference>
<dbReference type="AlphaFoldDB" id="A0A0R3M941"/>
<dbReference type="SUPFAM" id="SSF110857">
    <property type="entry name" value="Gamma-glutamyl cyclotransferase-like"/>
    <property type="match status" value="1"/>
</dbReference>
<gene>
    <name evidence="2" type="ORF">CQ12_17860</name>
</gene>
<evidence type="ECO:0000259" key="1">
    <source>
        <dbReference type="Pfam" id="PF06094"/>
    </source>
</evidence>
<keyword evidence="3" id="KW-1185">Reference proteome</keyword>
<dbReference type="CDD" id="cd06661">
    <property type="entry name" value="GGCT_like"/>
    <property type="match status" value="1"/>
</dbReference>
<dbReference type="InterPro" id="IPR036568">
    <property type="entry name" value="GGCT-like_sf"/>
</dbReference>
<comment type="caution">
    <text evidence="2">The sequence shown here is derived from an EMBL/GenBank/DDBJ whole genome shotgun (WGS) entry which is preliminary data.</text>
</comment>
<dbReference type="Pfam" id="PF06094">
    <property type="entry name" value="GGACT"/>
    <property type="match status" value="1"/>
</dbReference>
<dbReference type="OrthoDB" id="8480857at2"/>
<reference evidence="2 3" key="1">
    <citation type="submission" date="2014-03" db="EMBL/GenBank/DDBJ databases">
        <title>Bradyrhizobium valentinum sp. nov., isolated from effective nodules of Lupinus mariae-josephae, a lupine endemic of basic-lime soils in Eastern Spain.</title>
        <authorList>
            <person name="Duran D."/>
            <person name="Rey L."/>
            <person name="Navarro A."/>
            <person name="Busquets A."/>
            <person name="Imperial J."/>
            <person name="Ruiz-Argueso T."/>
        </authorList>
    </citation>
    <scope>NUCLEOTIDE SEQUENCE [LARGE SCALE GENOMIC DNA]</scope>
    <source>
        <strain evidence="2 3">PAC68</strain>
    </source>
</reference>